<organism evidence="3 4">
    <name type="scientific">Xylocopa violacea</name>
    <name type="common">Violet carpenter bee</name>
    <name type="synonym">Apis violacea</name>
    <dbReference type="NCBI Taxonomy" id="135666"/>
    <lineage>
        <taxon>Eukaryota</taxon>
        <taxon>Metazoa</taxon>
        <taxon>Ecdysozoa</taxon>
        <taxon>Arthropoda</taxon>
        <taxon>Hexapoda</taxon>
        <taxon>Insecta</taxon>
        <taxon>Pterygota</taxon>
        <taxon>Neoptera</taxon>
        <taxon>Endopterygota</taxon>
        <taxon>Hymenoptera</taxon>
        <taxon>Apocrita</taxon>
        <taxon>Aculeata</taxon>
        <taxon>Apoidea</taxon>
        <taxon>Anthophila</taxon>
        <taxon>Apidae</taxon>
        <taxon>Xylocopa</taxon>
        <taxon>Xylocopa</taxon>
    </lineage>
</organism>
<keyword evidence="4" id="KW-1185">Reference proteome</keyword>
<evidence type="ECO:0000256" key="1">
    <source>
        <dbReference type="SAM" id="MobiDB-lite"/>
    </source>
</evidence>
<name>A0ABP1NMB9_XYLVO</name>
<dbReference type="EMBL" id="CAXAJV020001292">
    <property type="protein sequence ID" value="CAL7942178.1"/>
    <property type="molecule type" value="Genomic_DNA"/>
</dbReference>
<keyword evidence="2" id="KW-0472">Membrane</keyword>
<comment type="caution">
    <text evidence="3">The sequence shown here is derived from an EMBL/GenBank/DDBJ whole genome shotgun (WGS) entry which is preliminary data.</text>
</comment>
<evidence type="ECO:0000256" key="2">
    <source>
        <dbReference type="SAM" id="Phobius"/>
    </source>
</evidence>
<dbReference type="Proteomes" id="UP001642520">
    <property type="component" value="Unassembled WGS sequence"/>
</dbReference>
<feature type="transmembrane region" description="Helical" evidence="2">
    <location>
        <begin position="83"/>
        <end position="104"/>
    </location>
</feature>
<sequence>MVRTKGNVKKVGTPYKEYMELRSMSRRPPPYTQDDSQRFMDLQNNSATRKQNGPSKIKLEEEDNSPPVIVTDECAKCPGCKQFTYCVTGLILFLVCVIWIYLVFPYPMHASCIVKWKFGDPCMFIMQKFRSQILNWSSCMNCGPRGSKCLYTLKEPKPNESNIIRAAHLASNLRAMETIKIDFEEINKTCVATGESMSSEWFRIFDYGTNYCNLHNLVTATGLDKSSKFLELSTNAVCTQYNMAVCE</sequence>
<feature type="compositionally biased region" description="Polar residues" evidence="1">
    <location>
        <begin position="42"/>
        <end position="54"/>
    </location>
</feature>
<reference evidence="3 4" key="1">
    <citation type="submission" date="2024-08" db="EMBL/GenBank/DDBJ databases">
        <authorList>
            <person name="Will J Nash"/>
            <person name="Angela Man"/>
            <person name="Seanna McTaggart"/>
            <person name="Kendall Baker"/>
            <person name="Tom Barker"/>
            <person name="Leah Catchpole"/>
            <person name="Alex Durrant"/>
            <person name="Karim Gharbi"/>
            <person name="Naomi Irish"/>
            <person name="Gemy Kaithakottil"/>
            <person name="Debby Ku"/>
            <person name="Aaliyah Providence"/>
            <person name="Felix Shaw"/>
            <person name="David Swarbreck"/>
            <person name="Chris Watkins"/>
            <person name="Ann M. McCartney"/>
            <person name="Giulio Formenti"/>
            <person name="Alice Mouton"/>
            <person name="Noel Vella"/>
            <person name="Bjorn M von Reumont"/>
            <person name="Adriana Vella"/>
            <person name="Wilfried Haerty"/>
        </authorList>
    </citation>
    <scope>NUCLEOTIDE SEQUENCE [LARGE SCALE GENOMIC DNA]</scope>
</reference>
<dbReference type="PANTHER" id="PTHR38564:SF2">
    <property type="entry name" value="WU:FC46H12 PRECURSOR"/>
    <property type="match status" value="1"/>
</dbReference>
<dbReference type="PANTHER" id="PTHR38564">
    <property type="entry name" value="SI:CH73-250A16.5-RELATED"/>
    <property type="match status" value="1"/>
</dbReference>
<evidence type="ECO:0000313" key="3">
    <source>
        <dbReference type="EMBL" id="CAL7942178.1"/>
    </source>
</evidence>
<gene>
    <name evidence="3" type="ORF">XYLVIOL_LOCUS5421</name>
</gene>
<accession>A0ABP1NMB9</accession>
<keyword evidence="2" id="KW-0812">Transmembrane</keyword>
<keyword evidence="2" id="KW-1133">Transmembrane helix</keyword>
<evidence type="ECO:0000313" key="4">
    <source>
        <dbReference type="Proteomes" id="UP001642520"/>
    </source>
</evidence>
<proteinExistence type="predicted"/>
<protein>
    <submittedName>
        <fullName evidence="3">Uncharacterized protein</fullName>
    </submittedName>
</protein>
<feature type="region of interest" description="Disordered" evidence="1">
    <location>
        <begin position="42"/>
        <end position="62"/>
    </location>
</feature>